<dbReference type="KEGG" id="nta:107795639"/>
<organism evidence="2 3">
    <name type="scientific">Nicotiana tabacum</name>
    <name type="common">Common tobacco</name>
    <dbReference type="NCBI Taxonomy" id="4097"/>
    <lineage>
        <taxon>Eukaryota</taxon>
        <taxon>Viridiplantae</taxon>
        <taxon>Streptophyta</taxon>
        <taxon>Embryophyta</taxon>
        <taxon>Tracheophyta</taxon>
        <taxon>Spermatophyta</taxon>
        <taxon>Magnoliopsida</taxon>
        <taxon>eudicotyledons</taxon>
        <taxon>Gunneridae</taxon>
        <taxon>Pentapetalae</taxon>
        <taxon>asterids</taxon>
        <taxon>lamiids</taxon>
        <taxon>Solanales</taxon>
        <taxon>Solanaceae</taxon>
        <taxon>Nicotianoideae</taxon>
        <taxon>Nicotianeae</taxon>
        <taxon>Nicotiana</taxon>
    </lineage>
</organism>
<name>A0A1S4AB04_TOBAC</name>
<dbReference type="AlphaFoldDB" id="A0A1S4AB04"/>
<evidence type="ECO:0000313" key="2">
    <source>
        <dbReference type="Proteomes" id="UP000790787"/>
    </source>
</evidence>
<proteinExistence type="predicted"/>
<feature type="domain" description="F-box associated beta-propeller type 1" evidence="1">
    <location>
        <begin position="24"/>
        <end position="200"/>
    </location>
</feature>
<dbReference type="GeneID" id="107795639"/>
<dbReference type="RefSeq" id="XP_016473789.1">
    <property type="nucleotide sequence ID" value="XM_016618303.2"/>
</dbReference>
<dbReference type="InterPro" id="IPR050796">
    <property type="entry name" value="SCF_F-box_component"/>
</dbReference>
<sequence length="204" mass="23543">MKYLIPTELDFACEDTFGDRYRILGSCDGLFCICRDFEDLFLWNPSTRKLKELPSSGINVLRDSEGIDISYGFGYTECQSDYRVVEIVRNENSNRYNVSVYSLRTNSWKRIQEYLSIIFWDHSGKFVNGKLHWSAEDRVSDGNSTWFISLFNTADETFGNVALPNPNGSFFDCEIGSSGNLCLFCYEELKTDVWVMKEYDVAES</sequence>
<dbReference type="PANTHER" id="PTHR31672:SF13">
    <property type="entry name" value="F-BOX PROTEIN CPR30-LIKE"/>
    <property type="match status" value="1"/>
</dbReference>
<dbReference type="NCBIfam" id="TIGR01640">
    <property type="entry name" value="F_box_assoc_1"/>
    <property type="match status" value="1"/>
</dbReference>
<dbReference type="RefSeq" id="XP_016473789.1">
    <property type="nucleotide sequence ID" value="XM_016618303.1"/>
</dbReference>
<dbReference type="Proteomes" id="UP000790787">
    <property type="component" value="Chromosome 14"/>
</dbReference>
<dbReference type="OrthoDB" id="1264857at2759"/>
<dbReference type="PaxDb" id="4097-A0A1S4AB04"/>
<gene>
    <name evidence="3" type="primary">LOC107795639</name>
</gene>
<accession>A0A1S4AB04</accession>
<dbReference type="InterPro" id="IPR006527">
    <property type="entry name" value="F-box-assoc_dom_typ1"/>
</dbReference>
<reference evidence="3" key="2">
    <citation type="submission" date="2025-08" db="UniProtKB">
        <authorList>
            <consortium name="RefSeq"/>
        </authorList>
    </citation>
    <scope>IDENTIFICATION</scope>
    <source>
        <tissue evidence="3">Leaf</tissue>
    </source>
</reference>
<dbReference type="PANTHER" id="PTHR31672">
    <property type="entry name" value="BNACNNG10540D PROTEIN"/>
    <property type="match status" value="1"/>
</dbReference>
<evidence type="ECO:0000313" key="3">
    <source>
        <dbReference type="RefSeq" id="XP_016473789.1"/>
    </source>
</evidence>
<reference evidence="2" key="1">
    <citation type="journal article" date="2014" name="Nat. Commun.">
        <title>The tobacco genome sequence and its comparison with those of tomato and potato.</title>
        <authorList>
            <person name="Sierro N."/>
            <person name="Battey J.N."/>
            <person name="Ouadi S."/>
            <person name="Bakaher N."/>
            <person name="Bovet L."/>
            <person name="Willig A."/>
            <person name="Goepfert S."/>
            <person name="Peitsch M.C."/>
            <person name="Ivanov N.V."/>
        </authorList>
    </citation>
    <scope>NUCLEOTIDE SEQUENCE [LARGE SCALE GENOMIC DNA]</scope>
</reference>
<protein>
    <submittedName>
        <fullName evidence="3">F-box/kelch-repeat protein At3g23880-like</fullName>
    </submittedName>
</protein>
<evidence type="ECO:0000259" key="1">
    <source>
        <dbReference type="Pfam" id="PF07734"/>
    </source>
</evidence>
<dbReference type="InterPro" id="IPR017451">
    <property type="entry name" value="F-box-assoc_interact_dom"/>
</dbReference>
<dbReference type="OMA" id="NTADETF"/>
<keyword evidence="2" id="KW-1185">Reference proteome</keyword>
<dbReference type="Pfam" id="PF07734">
    <property type="entry name" value="FBA_1"/>
    <property type="match status" value="1"/>
</dbReference>